<feature type="domain" description="Cyclic nucleotide-binding" evidence="2">
    <location>
        <begin position="83"/>
        <end position="111"/>
    </location>
</feature>
<dbReference type="Proteomes" id="UP000287969">
    <property type="component" value="Chromosome"/>
</dbReference>
<evidence type="ECO:0000259" key="2">
    <source>
        <dbReference type="PROSITE" id="PS50042"/>
    </source>
</evidence>
<gene>
    <name evidence="3" type="ORF">EQM13_09455</name>
</gene>
<evidence type="ECO:0000256" key="1">
    <source>
        <dbReference type="SAM" id="Phobius"/>
    </source>
</evidence>
<dbReference type="InterPro" id="IPR000595">
    <property type="entry name" value="cNMP-bd_dom"/>
</dbReference>
<dbReference type="OrthoDB" id="2588291at2"/>
<keyword evidence="1" id="KW-0812">Transmembrane</keyword>
<reference evidence="4" key="1">
    <citation type="submission" date="2019-01" db="EMBL/GenBank/DDBJ databases">
        <title>Draft genomes of a novel of Sporanaerobacter strains.</title>
        <authorList>
            <person name="Ma S."/>
        </authorList>
    </citation>
    <scope>NUCLEOTIDE SEQUENCE [LARGE SCALE GENOMIC DNA]</scope>
    <source>
        <strain evidence="4">NJN-17</strain>
    </source>
</reference>
<dbReference type="KEGG" id="spoa:EQM13_09455"/>
<dbReference type="PROSITE" id="PS50042">
    <property type="entry name" value="CNMP_BINDING_3"/>
    <property type="match status" value="1"/>
</dbReference>
<feature type="transmembrane region" description="Helical" evidence="1">
    <location>
        <begin position="9"/>
        <end position="32"/>
    </location>
</feature>
<dbReference type="AlphaFoldDB" id="A0A410QCT7"/>
<dbReference type="Pfam" id="PF23981">
    <property type="entry name" value="DUF7305"/>
    <property type="match status" value="1"/>
</dbReference>
<dbReference type="InterPro" id="IPR055729">
    <property type="entry name" value="DUF7305"/>
</dbReference>
<dbReference type="EMBL" id="CP035282">
    <property type="protein sequence ID" value="QAT61800.1"/>
    <property type="molecule type" value="Genomic_DNA"/>
</dbReference>
<keyword evidence="1" id="KW-0472">Membrane</keyword>
<protein>
    <recommendedName>
        <fullName evidence="2">Cyclic nucleotide-binding domain-containing protein</fullName>
    </recommendedName>
</protein>
<organism evidence="3 4">
    <name type="scientific">Acidilutibacter cellobiosedens</name>
    <dbReference type="NCBI Taxonomy" id="2507161"/>
    <lineage>
        <taxon>Bacteria</taxon>
        <taxon>Bacillati</taxon>
        <taxon>Bacillota</taxon>
        <taxon>Tissierellia</taxon>
        <taxon>Tissierellales</taxon>
        <taxon>Acidilutibacteraceae</taxon>
        <taxon>Acidilutibacter</taxon>
    </lineage>
</organism>
<keyword evidence="1" id="KW-1133">Transmembrane helix</keyword>
<sequence>MSMKNDKGYILLSVVMILSIILIFGLTMITVAGGEFNKTLIQEKKVKAYYIARSGAIGTADWISKMSGDALKKFNESLPLYSEPVKFGEGEFVVSIVKSGDNLYIISTGKVPYNKSTVDRKAELVMSGDKSGDSQTVELIAAVFGNSSIEIRGGTVKGNIGSNSEEPGSIHISGWPTIEGNIEALNDDVIKVDNSEWKKQMMPDVEYIEKQNYPIPLLPEFPEDLSEGLPTENPESHAENGILTVYWQNNNTVIGSSRYYDSINIIQNTTLRVDTSDGDIVLRVRNLNIEQGRIEVVGDGKLYLYVDNNFKVKGGINEREGKTDNVKIYSNSANTINVDNETQIYASLYSNSREINISGSGSVYGDLITAGSKITINGGARSMNIYAPKASIDIGGGASVTGGIVGGSIVLGGGCRIDSPNKEIKITLPDSEEDGSSGSAYKIAYWR</sequence>
<name>A0A410QCT7_9FIRM</name>
<proteinExistence type="predicted"/>
<evidence type="ECO:0000313" key="4">
    <source>
        <dbReference type="Proteomes" id="UP000287969"/>
    </source>
</evidence>
<keyword evidence="4" id="KW-1185">Reference proteome</keyword>
<evidence type="ECO:0000313" key="3">
    <source>
        <dbReference type="EMBL" id="QAT61800.1"/>
    </source>
</evidence>
<accession>A0A410QCT7</accession>